<dbReference type="AlphaFoldDB" id="A0AAV9JSV1"/>
<dbReference type="PANTHER" id="PTHR10622:SF10">
    <property type="entry name" value="HET DOMAIN-CONTAINING PROTEIN"/>
    <property type="match status" value="1"/>
</dbReference>
<reference evidence="3 4" key="1">
    <citation type="submission" date="2021-11" db="EMBL/GenBank/DDBJ databases">
        <title>Black yeast isolated from Biological Soil Crust.</title>
        <authorList>
            <person name="Kurbessoian T."/>
        </authorList>
    </citation>
    <scope>NUCLEOTIDE SEQUENCE [LARGE SCALE GENOMIC DNA]</scope>
    <source>
        <strain evidence="3 4">CCFEE 5522</strain>
    </source>
</reference>
<keyword evidence="4" id="KW-1185">Reference proteome</keyword>
<evidence type="ECO:0000259" key="2">
    <source>
        <dbReference type="Pfam" id="PF26640"/>
    </source>
</evidence>
<feature type="domain" description="DUF8212" evidence="2">
    <location>
        <begin position="252"/>
        <end position="276"/>
    </location>
</feature>
<name>A0AAV9JSV1_9PEZI</name>
<dbReference type="InterPro" id="IPR058525">
    <property type="entry name" value="DUF8212"/>
</dbReference>
<dbReference type="PANTHER" id="PTHR10622">
    <property type="entry name" value="HET DOMAIN-CONTAINING PROTEIN"/>
    <property type="match status" value="1"/>
</dbReference>
<evidence type="ECO:0000259" key="1">
    <source>
        <dbReference type="Pfam" id="PF06985"/>
    </source>
</evidence>
<accession>A0AAV9JSV1</accession>
<feature type="domain" description="Heterokaryon incompatibility" evidence="1">
    <location>
        <begin position="22"/>
        <end position="128"/>
    </location>
</feature>
<dbReference type="Pfam" id="PF26640">
    <property type="entry name" value="DUF8212"/>
    <property type="match status" value="1"/>
</dbReference>
<dbReference type="EMBL" id="JAVFHQ010000007">
    <property type="protein sequence ID" value="KAK4548594.1"/>
    <property type="molecule type" value="Genomic_DNA"/>
</dbReference>
<sequence length="415" mass="47156">MRLINLFSLEFEEFFDGQIPPYAILSHRWNEREVTYKDFLKAKVIDGSSYDKILGFCAFARERKARVWDKQACRMQETAIEWGWVDTYCIDKKSSAELSEAINSMFGWYHNAAVCYVYLADVEGTAGSAAFNDSVWWRRGWTLQELLAPWDVVFCNDMWEVIGHKCTHGNGGRPLPTPCEISYGPSLNSSITALTRINDIYLSGPLYIFDASIACRMSWAASRNTTRVEDLAYCLLGIFEVNMPLLYGGGGKAFLRLQETILRNSNDQSIFAWYSRLAGRGLFASHPVAFAQSSHIILPQIDPLASHSLTSNGLEMRVKAQDAYNHYTKSPNANVRLVKLNCGVYEATEYPGERKFKPAEIALSKVRSENPTQYRRVYCGLIPEDVEEMFPEDIRQDVGDVLLHIKAWDPVHDFA</sequence>
<proteinExistence type="predicted"/>
<gene>
    <name evidence="3" type="ORF">LTR36_009504</name>
</gene>
<dbReference type="Proteomes" id="UP001324427">
    <property type="component" value="Unassembled WGS sequence"/>
</dbReference>
<organism evidence="3 4">
    <name type="scientific">Oleoguttula mirabilis</name>
    <dbReference type="NCBI Taxonomy" id="1507867"/>
    <lineage>
        <taxon>Eukaryota</taxon>
        <taxon>Fungi</taxon>
        <taxon>Dikarya</taxon>
        <taxon>Ascomycota</taxon>
        <taxon>Pezizomycotina</taxon>
        <taxon>Dothideomycetes</taxon>
        <taxon>Dothideomycetidae</taxon>
        <taxon>Mycosphaerellales</taxon>
        <taxon>Teratosphaeriaceae</taxon>
        <taxon>Oleoguttula</taxon>
    </lineage>
</organism>
<comment type="caution">
    <text evidence="3">The sequence shown here is derived from an EMBL/GenBank/DDBJ whole genome shotgun (WGS) entry which is preliminary data.</text>
</comment>
<dbReference type="Pfam" id="PF06985">
    <property type="entry name" value="HET"/>
    <property type="match status" value="1"/>
</dbReference>
<evidence type="ECO:0000313" key="4">
    <source>
        <dbReference type="Proteomes" id="UP001324427"/>
    </source>
</evidence>
<protein>
    <recommendedName>
        <fullName evidence="5">Heterokaryon incompatibility domain-containing protein</fullName>
    </recommendedName>
</protein>
<evidence type="ECO:0008006" key="5">
    <source>
        <dbReference type="Google" id="ProtNLM"/>
    </source>
</evidence>
<dbReference type="InterPro" id="IPR010730">
    <property type="entry name" value="HET"/>
</dbReference>
<evidence type="ECO:0000313" key="3">
    <source>
        <dbReference type="EMBL" id="KAK4548594.1"/>
    </source>
</evidence>